<proteinExistence type="predicted"/>
<keyword evidence="1" id="KW-0472">Membrane</keyword>
<name>A0ABN7RL44_OIKDI</name>
<dbReference type="EMBL" id="OU015568">
    <property type="protein sequence ID" value="CAG5078399.1"/>
    <property type="molecule type" value="Genomic_DNA"/>
</dbReference>
<protein>
    <submittedName>
        <fullName evidence="2">Oidioi.mRNA.OKI2018_I69.PAR.g8975.t1.cds</fullName>
    </submittedName>
</protein>
<sequence length="142" mass="16175">MAKEKNLSISADVLPQFLRCLIFMITLGVVVFILPVDRPEWCCSILKQMASNMKYLFDAFLSTGIHIFVLNWLQDLYPGSFSGFIFTAGKAYAAFAIAAWAKKIINSQGVLEAFHEKQLDEKPIKEKSRKSKTKLIYNNNFE</sequence>
<keyword evidence="1" id="KW-1133">Transmembrane helix</keyword>
<evidence type="ECO:0000313" key="2">
    <source>
        <dbReference type="EMBL" id="CAG5078399.1"/>
    </source>
</evidence>
<organism evidence="2 3">
    <name type="scientific">Oikopleura dioica</name>
    <name type="common">Tunicate</name>
    <dbReference type="NCBI Taxonomy" id="34765"/>
    <lineage>
        <taxon>Eukaryota</taxon>
        <taxon>Metazoa</taxon>
        <taxon>Chordata</taxon>
        <taxon>Tunicata</taxon>
        <taxon>Appendicularia</taxon>
        <taxon>Copelata</taxon>
        <taxon>Oikopleuridae</taxon>
        <taxon>Oikopleura</taxon>
    </lineage>
</organism>
<feature type="transmembrane region" description="Helical" evidence="1">
    <location>
        <begin position="16"/>
        <end position="34"/>
    </location>
</feature>
<dbReference type="Proteomes" id="UP001158576">
    <property type="component" value="Chromosome PAR"/>
</dbReference>
<evidence type="ECO:0000313" key="3">
    <source>
        <dbReference type="Proteomes" id="UP001158576"/>
    </source>
</evidence>
<keyword evidence="3" id="KW-1185">Reference proteome</keyword>
<accession>A0ABN7RL44</accession>
<evidence type="ECO:0000256" key="1">
    <source>
        <dbReference type="SAM" id="Phobius"/>
    </source>
</evidence>
<gene>
    <name evidence="2" type="ORF">OKIOD_LOCUS533</name>
</gene>
<keyword evidence="1" id="KW-0812">Transmembrane</keyword>
<reference evidence="2 3" key="1">
    <citation type="submission" date="2021-04" db="EMBL/GenBank/DDBJ databases">
        <authorList>
            <person name="Bliznina A."/>
        </authorList>
    </citation>
    <scope>NUCLEOTIDE SEQUENCE [LARGE SCALE GENOMIC DNA]</scope>
</reference>
<feature type="transmembrane region" description="Helical" evidence="1">
    <location>
        <begin position="79"/>
        <end position="101"/>
    </location>
</feature>
<feature type="transmembrane region" description="Helical" evidence="1">
    <location>
        <begin position="55"/>
        <end position="73"/>
    </location>
</feature>